<evidence type="ECO:0000256" key="2">
    <source>
        <dbReference type="ARBA" id="ARBA00023054"/>
    </source>
</evidence>
<comment type="similarity">
    <text evidence="1">Belongs to the FPP family.</text>
</comment>
<sequence>MNYPGRMNETGDALRSCMEQLLLFRDEKERLVIEAANDLSSEQKKTQDLKQKFEDANKQFEKVIAENYNLRNTVDSKEKLIKELKESKAHSEQKLTDATAKLEFSQKQCASLKYEVRMLQEELEIRNKERGYDLKSIHAAQKQQEESIKKIAALEAECQRLRTMVQKRLPGPAALAKMKDEVKRQGTSSAENGTRRPRAVVQPQLGARHSVSEGYQVKLKEFGDENRHLRQLLAQKESDMQFVRWKYVDEACKLSMLQKQHEELSDSHGLTENNHPERMVIALAKLDHSRSGKQQVFQMRSRGRRITGSDIQLLVDPVEIEKLERASRPSSAPHECMDTPNADSKMVVSETVHRDIVPDDGFSDKYPELIQDVLKVIIHKHQVSKISVASIIDEVTHALRSEISAKGNDDASLSYDREELNKMVATLRERVSSMVERSTKSNVMRFQSFFHEKSELTLRLAHLVHVCSDVLDGKANLEKLADEVCLILEWIVSQCFWCLDGLDVTDYITNNSDGNESLWTLSIHEKDAMQSTNLEMDFGMQQDKQKELIETTEGQIPDVTLRNHSQIEFISKLDAELLAVNEGQGGRCQEQHLVYRETESAASDESKEKIAEEGKKLKTTSAISAAAKKLAECQETIANLSKQLHALENPANADASYKEKCGTLPPPVANLVAEADPKPEGLSPPTSEEATRIKEHSEPDATEKSHEHGESGTGAKARKNGSAPIVIRPMVPKSPRASVSADARKKKRRASLLSLLSSHGCKGS</sequence>
<evidence type="ECO:0000256" key="1">
    <source>
        <dbReference type="ARBA" id="ARBA00005921"/>
    </source>
</evidence>
<evidence type="ECO:0000313" key="5">
    <source>
        <dbReference type="EMBL" id="RCV34424.1"/>
    </source>
</evidence>
<reference evidence="5" key="2">
    <citation type="submission" date="2015-07" db="EMBL/GenBank/DDBJ databases">
        <authorList>
            <person name="Noorani M."/>
        </authorList>
    </citation>
    <scope>NUCLEOTIDE SEQUENCE</scope>
    <source>
        <strain evidence="5">Yugu1</strain>
    </source>
</reference>
<name>A0A368RWF8_SETIT</name>
<protein>
    <submittedName>
        <fullName evidence="5">Uncharacterized protein</fullName>
    </submittedName>
</protein>
<dbReference type="STRING" id="4555.A0A368RWF8"/>
<proteinExistence type="inferred from homology"/>
<accession>A0A368RWF8</accession>
<evidence type="ECO:0000256" key="4">
    <source>
        <dbReference type="SAM" id="MobiDB-lite"/>
    </source>
</evidence>
<feature type="region of interest" description="Disordered" evidence="4">
    <location>
        <begin position="667"/>
        <end position="764"/>
    </location>
</feature>
<feature type="region of interest" description="Disordered" evidence="4">
    <location>
        <begin position="177"/>
        <end position="197"/>
    </location>
</feature>
<dbReference type="InterPro" id="IPR008587">
    <property type="entry name" value="FPP_plant"/>
</dbReference>
<organism evidence="5">
    <name type="scientific">Setaria italica</name>
    <name type="common">Foxtail millet</name>
    <name type="synonym">Panicum italicum</name>
    <dbReference type="NCBI Taxonomy" id="4555"/>
    <lineage>
        <taxon>Eukaryota</taxon>
        <taxon>Viridiplantae</taxon>
        <taxon>Streptophyta</taxon>
        <taxon>Embryophyta</taxon>
        <taxon>Tracheophyta</taxon>
        <taxon>Spermatophyta</taxon>
        <taxon>Magnoliopsida</taxon>
        <taxon>Liliopsida</taxon>
        <taxon>Poales</taxon>
        <taxon>Poaceae</taxon>
        <taxon>PACMAD clade</taxon>
        <taxon>Panicoideae</taxon>
        <taxon>Panicodae</taxon>
        <taxon>Paniceae</taxon>
        <taxon>Cenchrinae</taxon>
        <taxon>Setaria</taxon>
    </lineage>
</organism>
<dbReference type="EMBL" id="CM003534">
    <property type="protein sequence ID" value="RCV34424.1"/>
    <property type="molecule type" value="Genomic_DNA"/>
</dbReference>
<reference evidence="5" key="1">
    <citation type="journal article" date="2012" name="Nat. Biotechnol.">
        <title>Reference genome sequence of the model plant Setaria.</title>
        <authorList>
            <person name="Bennetzen J.L."/>
            <person name="Schmutz J."/>
            <person name="Wang H."/>
            <person name="Percifield R."/>
            <person name="Hawkins J."/>
            <person name="Pontaroli A.C."/>
            <person name="Estep M."/>
            <person name="Feng L."/>
            <person name="Vaughn J.N."/>
            <person name="Grimwood J."/>
            <person name="Jenkins J."/>
            <person name="Barry K."/>
            <person name="Lindquist E."/>
            <person name="Hellsten U."/>
            <person name="Deshpande S."/>
            <person name="Wang X."/>
            <person name="Wu X."/>
            <person name="Mitros T."/>
            <person name="Triplett J."/>
            <person name="Yang X."/>
            <person name="Ye C.Y."/>
            <person name="Mauro-Herrera M."/>
            <person name="Wang L."/>
            <person name="Li P."/>
            <person name="Sharma M."/>
            <person name="Sharma R."/>
            <person name="Ronald P.C."/>
            <person name="Panaud O."/>
            <person name="Kellogg E.A."/>
            <person name="Brutnell T.P."/>
            <person name="Doust A.N."/>
            <person name="Tuskan G.A."/>
            <person name="Rokhsar D."/>
            <person name="Devos K.M."/>
        </authorList>
    </citation>
    <scope>NUCLEOTIDE SEQUENCE [LARGE SCALE GENOMIC DNA]</scope>
    <source>
        <strain evidence="5">Yugu1</strain>
    </source>
</reference>
<keyword evidence="2 3" id="KW-0175">Coiled coil</keyword>
<gene>
    <name evidence="5" type="ORF">SETIT_7G158800v2</name>
</gene>
<dbReference type="PANTHER" id="PTHR31580">
    <property type="entry name" value="FILAMENT-LIKE PLANT PROTEIN 4"/>
    <property type="match status" value="1"/>
</dbReference>
<evidence type="ECO:0000256" key="3">
    <source>
        <dbReference type="SAM" id="Coils"/>
    </source>
</evidence>
<dbReference type="KEGG" id="sita:101756823"/>
<feature type="coiled-coil region" evidence="3">
    <location>
        <begin position="39"/>
        <end position="164"/>
    </location>
</feature>
<dbReference type="PANTHER" id="PTHR31580:SF7">
    <property type="entry name" value="OS04G0505000 PROTEIN"/>
    <property type="match status" value="1"/>
</dbReference>
<dbReference type="AlphaFoldDB" id="A0A368RWF8"/>
<dbReference type="Pfam" id="PF05911">
    <property type="entry name" value="FPP"/>
    <property type="match status" value="2"/>
</dbReference>
<dbReference type="EMBL" id="CM003534">
    <property type="protein sequence ID" value="RCV34425.1"/>
    <property type="molecule type" value="Genomic_DNA"/>
</dbReference>
<feature type="compositionally biased region" description="Basic and acidic residues" evidence="4">
    <location>
        <begin position="689"/>
        <end position="710"/>
    </location>
</feature>
<dbReference type="OrthoDB" id="1917992at2759"/>